<keyword evidence="3" id="KW-0407">Ion channel</keyword>
<dbReference type="InterPro" id="IPR050300">
    <property type="entry name" value="GDXG_lipolytic_enzyme"/>
</dbReference>
<gene>
    <name evidence="3" type="ORF">PoB_007299200</name>
</gene>
<proteinExistence type="predicted"/>
<dbReference type="AlphaFoldDB" id="A0AAV4DQ71"/>
<dbReference type="Pfam" id="PF07859">
    <property type="entry name" value="Abhydrolase_3"/>
    <property type="match status" value="1"/>
</dbReference>
<dbReference type="SUPFAM" id="SSF53474">
    <property type="entry name" value="alpha/beta-Hydrolases"/>
    <property type="match status" value="1"/>
</dbReference>
<sequence>MPPTVADVVFLYPLKLMSPQDFLRELQRCVFIPGREDSDFQLLFLIMEQAKALWAPFAGKYSIHEETYQFAKKSTELDNKPYSEIGVEIARQQALASGLAMCKEVNFSGQETEIVVPSPYNTEGIPISIYKPQNCAEVPAIWIYFHGGGLVIGSRRTVESALKTIATGAGAIVINVEYRLLPIAHAPCAPLDDGVAVTRWIMDNKSAVGGKERSAVGVGGDSAGGHISASITNEVAGLDFQVLVYPMTDTSRKQASFQEFENAPVLGKGSIDWFFDNSIKLMPHYLTDPRINPMARTTAELSPAALFILAEMDPLVGAGLDYAQKLRHAGVSVQCEIIKGVPHAFFPFDAVFIEKTSEAYAHVIKFLNQFQHSK</sequence>
<keyword evidence="3" id="KW-0813">Transport</keyword>
<keyword evidence="3" id="KW-0406">Ion transport</keyword>
<organism evidence="3 4">
    <name type="scientific">Plakobranchus ocellatus</name>
    <dbReference type="NCBI Taxonomy" id="259542"/>
    <lineage>
        <taxon>Eukaryota</taxon>
        <taxon>Metazoa</taxon>
        <taxon>Spiralia</taxon>
        <taxon>Lophotrochozoa</taxon>
        <taxon>Mollusca</taxon>
        <taxon>Gastropoda</taxon>
        <taxon>Heterobranchia</taxon>
        <taxon>Euthyneura</taxon>
        <taxon>Panpulmonata</taxon>
        <taxon>Sacoglossa</taxon>
        <taxon>Placobranchoidea</taxon>
        <taxon>Plakobranchidae</taxon>
        <taxon>Plakobranchus</taxon>
    </lineage>
</organism>
<feature type="domain" description="Alpha/beta hydrolase fold-3" evidence="2">
    <location>
        <begin position="143"/>
        <end position="346"/>
    </location>
</feature>
<comment type="caution">
    <text evidence="3">The sequence shown here is derived from an EMBL/GenBank/DDBJ whole genome shotgun (WGS) entry which is preliminary data.</text>
</comment>
<accession>A0AAV4DQ71</accession>
<evidence type="ECO:0000313" key="3">
    <source>
        <dbReference type="EMBL" id="GFO46487.1"/>
    </source>
</evidence>
<dbReference type="InterPro" id="IPR029058">
    <property type="entry name" value="AB_hydrolase_fold"/>
</dbReference>
<reference evidence="3 4" key="1">
    <citation type="journal article" date="2021" name="Elife">
        <title>Chloroplast acquisition without the gene transfer in kleptoplastic sea slugs, Plakobranchus ocellatus.</title>
        <authorList>
            <person name="Maeda T."/>
            <person name="Takahashi S."/>
            <person name="Yoshida T."/>
            <person name="Shimamura S."/>
            <person name="Takaki Y."/>
            <person name="Nagai Y."/>
            <person name="Toyoda A."/>
            <person name="Suzuki Y."/>
            <person name="Arimoto A."/>
            <person name="Ishii H."/>
            <person name="Satoh N."/>
            <person name="Nishiyama T."/>
            <person name="Hasebe M."/>
            <person name="Maruyama T."/>
            <person name="Minagawa J."/>
            <person name="Obokata J."/>
            <person name="Shigenobu S."/>
        </authorList>
    </citation>
    <scope>NUCLEOTIDE SEQUENCE [LARGE SCALE GENOMIC DNA]</scope>
</reference>
<dbReference type="PANTHER" id="PTHR48081:SF8">
    <property type="entry name" value="ALPHA_BETA HYDROLASE FOLD-3 DOMAIN-CONTAINING PROTEIN-RELATED"/>
    <property type="match status" value="1"/>
</dbReference>
<dbReference type="EMBL" id="BLXT01008186">
    <property type="protein sequence ID" value="GFO46487.1"/>
    <property type="molecule type" value="Genomic_DNA"/>
</dbReference>
<dbReference type="GO" id="GO:0016787">
    <property type="term" value="F:hydrolase activity"/>
    <property type="evidence" value="ECO:0007669"/>
    <property type="project" value="UniProtKB-KW"/>
</dbReference>
<dbReference type="GO" id="GO:0034220">
    <property type="term" value="P:monoatomic ion transmembrane transport"/>
    <property type="evidence" value="ECO:0007669"/>
    <property type="project" value="UniProtKB-KW"/>
</dbReference>
<evidence type="ECO:0000313" key="4">
    <source>
        <dbReference type="Proteomes" id="UP000735302"/>
    </source>
</evidence>
<name>A0AAV4DQ71_9GAST</name>
<evidence type="ECO:0000259" key="2">
    <source>
        <dbReference type="Pfam" id="PF07859"/>
    </source>
</evidence>
<keyword evidence="1" id="KW-0378">Hydrolase</keyword>
<evidence type="ECO:0000256" key="1">
    <source>
        <dbReference type="ARBA" id="ARBA00022801"/>
    </source>
</evidence>
<dbReference type="PANTHER" id="PTHR48081">
    <property type="entry name" value="AB HYDROLASE SUPERFAMILY PROTEIN C4A8.06C"/>
    <property type="match status" value="1"/>
</dbReference>
<dbReference type="Gene3D" id="3.40.50.1820">
    <property type="entry name" value="alpha/beta hydrolase"/>
    <property type="match status" value="1"/>
</dbReference>
<dbReference type="Proteomes" id="UP000735302">
    <property type="component" value="Unassembled WGS sequence"/>
</dbReference>
<protein>
    <submittedName>
        <fullName evidence="3">G protein-activated inward rectifier potassium channel 2</fullName>
    </submittedName>
</protein>
<keyword evidence="4" id="KW-1185">Reference proteome</keyword>
<dbReference type="InterPro" id="IPR013094">
    <property type="entry name" value="AB_hydrolase_3"/>
</dbReference>